<feature type="compositionally biased region" description="Acidic residues" evidence="1">
    <location>
        <begin position="75"/>
        <end position="88"/>
    </location>
</feature>
<reference evidence="2" key="1">
    <citation type="submission" date="2014-08" db="EMBL/GenBank/DDBJ databases">
        <authorList>
            <person name="Sharma Rahul"/>
            <person name="Thines Marco"/>
        </authorList>
    </citation>
    <scope>NUCLEOTIDE SEQUENCE</scope>
</reference>
<feature type="region of interest" description="Disordered" evidence="1">
    <location>
        <begin position="18"/>
        <end position="40"/>
    </location>
</feature>
<accession>A0A0F7SMD0</accession>
<protein>
    <submittedName>
        <fullName evidence="2">Uncharacterized protein</fullName>
    </submittedName>
</protein>
<feature type="non-terminal residue" evidence="2">
    <location>
        <position position="111"/>
    </location>
</feature>
<feature type="region of interest" description="Disordered" evidence="1">
    <location>
        <begin position="71"/>
        <end position="111"/>
    </location>
</feature>
<evidence type="ECO:0000256" key="1">
    <source>
        <dbReference type="SAM" id="MobiDB-lite"/>
    </source>
</evidence>
<proteinExistence type="predicted"/>
<name>A0A0F7SMD0_PHARH</name>
<dbReference type="EMBL" id="LN483301">
    <property type="protein sequence ID" value="CDZ98117.1"/>
    <property type="molecule type" value="Genomic_DNA"/>
</dbReference>
<sequence>MGPSGDLSCGVGCDRDYSDVDLDDTVGRSDPEIGPHGGARDKCEGVWVAAVADLVVSVVVLVVAAVAEVGPAGAEGEEVETGGDVDVSEGERGGEGDDVEPSAAEERRVFS</sequence>
<feature type="compositionally biased region" description="Basic and acidic residues" evidence="1">
    <location>
        <begin position="25"/>
        <end position="40"/>
    </location>
</feature>
<organism evidence="2">
    <name type="scientific">Phaffia rhodozyma</name>
    <name type="common">Yeast</name>
    <name type="synonym">Xanthophyllomyces dendrorhous</name>
    <dbReference type="NCBI Taxonomy" id="264483"/>
    <lineage>
        <taxon>Eukaryota</taxon>
        <taxon>Fungi</taxon>
        <taxon>Dikarya</taxon>
        <taxon>Basidiomycota</taxon>
        <taxon>Agaricomycotina</taxon>
        <taxon>Tremellomycetes</taxon>
        <taxon>Cystofilobasidiales</taxon>
        <taxon>Mrakiaceae</taxon>
        <taxon>Phaffia</taxon>
    </lineage>
</organism>
<evidence type="ECO:0000313" key="2">
    <source>
        <dbReference type="EMBL" id="CDZ98117.1"/>
    </source>
</evidence>
<dbReference type="AlphaFoldDB" id="A0A0F7SMD0"/>